<proteinExistence type="predicted"/>
<feature type="non-terminal residue" evidence="1">
    <location>
        <position position="1"/>
    </location>
</feature>
<accession>A0A0F8YHY3</accession>
<dbReference type="EMBL" id="LAZR01069471">
    <property type="protein sequence ID" value="KKK47646.1"/>
    <property type="molecule type" value="Genomic_DNA"/>
</dbReference>
<dbReference type="AlphaFoldDB" id="A0A0F8YHY3"/>
<comment type="caution">
    <text evidence="1">The sequence shown here is derived from an EMBL/GenBank/DDBJ whole genome shotgun (WGS) entry which is preliminary data.</text>
</comment>
<name>A0A0F8YHY3_9ZZZZ</name>
<sequence length="148" mass="16683">LHGHVLQDRNWSLDSLKRDPRKEKPPTTTTCPQCYGVWPGTPRSCPSCGFVFSDVQREFKPLQVVAGELVEAIPGLAPQQAGSMAAFLARTQRMDAQKRQRAFWGKAYEFAGDGAPDPRRRLDALRKALGYKPGFTHFVWTEILKRRG</sequence>
<gene>
    <name evidence="1" type="ORF">LCGC14_3153120</name>
</gene>
<evidence type="ECO:0000313" key="1">
    <source>
        <dbReference type="EMBL" id="KKK47646.1"/>
    </source>
</evidence>
<reference evidence="1" key="1">
    <citation type="journal article" date="2015" name="Nature">
        <title>Complex archaea that bridge the gap between prokaryotes and eukaryotes.</title>
        <authorList>
            <person name="Spang A."/>
            <person name="Saw J.H."/>
            <person name="Jorgensen S.L."/>
            <person name="Zaremba-Niedzwiedzka K."/>
            <person name="Martijn J."/>
            <person name="Lind A.E."/>
            <person name="van Eijk R."/>
            <person name="Schleper C."/>
            <person name="Guy L."/>
            <person name="Ettema T.J."/>
        </authorList>
    </citation>
    <scope>NUCLEOTIDE SEQUENCE</scope>
</reference>
<organism evidence="1">
    <name type="scientific">marine sediment metagenome</name>
    <dbReference type="NCBI Taxonomy" id="412755"/>
    <lineage>
        <taxon>unclassified sequences</taxon>
        <taxon>metagenomes</taxon>
        <taxon>ecological metagenomes</taxon>
    </lineage>
</organism>
<protein>
    <submittedName>
        <fullName evidence="1">Uncharacterized protein</fullName>
    </submittedName>
</protein>